<comment type="subcellular location">
    <subcellularLocation>
        <location evidence="1">Cell membrane</location>
        <topology evidence="1">Multi-pass membrane protein</topology>
    </subcellularLocation>
</comment>
<sequence>MPVVHAIDNFDQRSGSLLERLVFNHRRVFIALCIILTVWLGFLATQSVVNTSFDRMIPQSHPYIKNYFDNRDKLGGLGNVVRVVIENPHGDVFDPAFLETTRKINDQLFLLPGVDRAWMKSIWMSAVRWTEVTEEGFRGGPVMPESSGLTPESIEKLKHNVRAAGIVGSLVGTDYKSIMIVVPLLEINPETGQRLDYGQFAGQLEQLRKVHEGADASGVRIQIIGFAKLVGDLIDGMIQVMAYFGIAAAVAALAIYYYSRCVRSTLLVLGCSLVAVVWLLGCIRLLGFELDPYSVLVPFLVFAIGVSHAAQKMNGIMQDVGRGTHKYIAARYTFRRLFLAGLTALVADAVGFAVLMIIDIPVIKDLAVAASIGVAILIFTNLLLLPVMLSYVGVSHEAARRSLAEEGNARGMGRAWGVLDRFTTPVWAWATIAVSALLAVGGYMVSLNMKIGDLDPGAPELRLESRYNQDTLYVNGHYTVSNDQFVVIVKTANDRCADFKVLKQVEDLTFALRQVPGVKNTSAFSDNIKGAVSGFQEGNPKWHTVTRNKGMLGTGAQWVSSDNPDVVDKACSIIPVFAYLADHKADTLERVVERVERFAVEQNDEDVQFLLAAGPAGIEAVTNIVVAKSSRTMLYWVYGAVILLCLITFRSWRATIVAVVPLIITSILCEALMAVLGIGVKVATLPVIALGVGIGVDYALYLLSVQLDNQRAGMPLREAYKNAVAFTGKVVALVGITLAGGVITWAWSPIKFQADMGILLTFMFLWNMVGALLLIPALSHVLLVPRLRKPAVEAAPPNRLAA</sequence>
<keyword evidence="9" id="KW-1185">Reference proteome</keyword>
<gene>
    <name evidence="8" type="ORF">D3872_04445</name>
</gene>
<feature type="transmembrane region" description="Helical" evidence="6">
    <location>
        <begin position="426"/>
        <end position="445"/>
    </location>
</feature>
<organism evidence="8 9">
    <name type="scientific">Massilia cavernae</name>
    <dbReference type="NCBI Taxonomy" id="2320864"/>
    <lineage>
        <taxon>Bacteria</taxon>
        <taxon>Pseudomonadati</taxon>
        <taxon>Pseudomonadota</taxon>
        <taxon>Betaproteobacteria</taxon>
        <taxon>Burkholderiales</taxon>
        <taxon>Oxalobacteraceae</taxon>
        <taxon>Telluria group</taxon>
        <taxon>Massilia</taxon>
    </lineage>
</organism>
<comment type="caution">
    <text evidence="8">The sequence shown here is derived from an EMBL/GenBank/DDBJ whole genome shotgun (WGS) entry which is preliminary data.</text>
</comment>
<name>A0A418Y6D7_9BURK</name>
<evidence type="ECO:0000256" key="5">
    <source>
        <dbReference type="ARBA" id="ARBA00023136"/>
    </source>
</evidence>
<protein>
    <submittedName>
        <fullName evidence="8">RND family transporter</fullName>
    </submittedName>
</protein>
<dbReference type="AlphaFoldDB" id="A0A418Y6D7"/>
<feature type="transmembrane region" description="Helical" evidence="6">
    <location>
        <begin position="337"/>
        <end position="360"/>
    </location>
</feature>
<dbReference type="InterPro" id="IPR004869">
    <property type="entry name" value="MMPL_dom"/>
</dbReference>
<evidence type="ECO:0000256" key="4">
    <source>
        <dbReference type="ARBA" id="ARBA00022989"/>
    </source>
</evidence>
<reference evidence="8 9" key="1">
    <citation type="submission" date="2018-09" db="EMBL/GenBank/DDBJ databases">
        <authorList>
            <person name="Zhu H."/>
        </authorList>
    </citation>
    <scope>NUCLEOTIDE SEQUENCE [LARGE SCALE GENOMIC DNA]</scope>
    <source>
        <strain evidence="8 9">K1S02-61</strain>
    </source>
</reference>
<evidence type="ECO:0000256" key="2">
    <source>
        <dbReference type="ARBA" id="ARBA00022475"/>
    </source>
</evidence>
<dbReference type="PROSITE" id="PS50156">
    <property type="entry name" value="SSD"/>
    <property type="match status" value="1"/>
</dbReference>
<keyword evidence="4 6" id="KW-1133">Transmembrane helix</keyword>
<keyword evidence="3 6" id="KW-0812">Transmembrane</keyword>
<dbReference type="EMBL" id="QYUP01000042">
    <property type="protein sequence ID" value="RJG23495.1"/>
    <property type="molecule type" value="Genomic_DNA"/>
</dbReference>
<evidence type="ECO:0000256" key="3">
    <source>
        <dbReference type="ARBA" id="ARBA00022692"/>
    </source>
</evidence>
<evidence type="ECO:0000256" key="1">
    <source>
        <dbReference type="ARBA" id="ARBA00004651"/>
    </source>
</evidence>
<dbReference type="InterPro" id="IPR000731">
    <property type="entry name" value="SSD"/>
</dbReference>
<evidence type="ECO:0000256" key="6">
    <source>
        <dbReference type="SAM" id="Phobius"/>
    </source>
</evidence>
<feature type="transmembrane region" description="Helical" evidence="6">
    <location>
        <begin position="759"/>
        <end position="783"/>
    </location>
</feature>
<feature type="transmembrane region" description="Helical" evidence="6">
    <location>
        <begin position="724"/>
        <end position="747"/>
    </location>
</feature>
<evidence type="ECO:0000313" key="9">
    <source>
        <dbReference type="Proteomes" id="UP000284006"/>
    </source>
</evidence>
<dbReference type="Proteomes" id="UP000284006">
    <property type="component" value="Unassembled WGS sequence"/>
</dbReference>
<feature type="transmembrane region" description="Helical" evidence="6">
    <location>
        <begin position="366"/>
        <end position="392"/>
    </location>
</feature>
<feature type="domain" description="SSD" evidence="7">
    <location>
        <begin position="273"/>
        <end position="391"/>
    </location>
</feature>
<feature type="transmembrane region" description="Helical" evidence="6">
    <location>
        <begin position="633"/>
        <end position="649"/>
    </location>
</feature>
<keyword evidence="2" id="KW-1003">Cell membrane</keyword>
<dbReference type="PANTHER" id="PTHR33406:SF10">
    <property type="entry name" value="SSD DOMAIN-CONTAINING PROTEIN"/>
    <property type="match status" value="1"/>
</dbReference>
<keyword evidence="5 6" id="KW-0472">Membrane</keyword>
<evidence type="ECO:0000313" key="8">
    <source>
        <dbReference type="EMBL" id="RJG23495.1"/>
    </source>
</evidence>
<evidence type="ECO:0000259" key="7">
    <source>
        <dbReference type="PROSITE" id="PS50156"/>
    </source>
</evidence>
<dbReference type="Gene3D" id="1.20.1640.10">
    <property type="entry name" value="Multidrug efflux transporter AcrB transmembrane domain"/>
    <property type="match status" value="2"/>
</dbReference>
<feature type="transmembrane region" description="Helical" evidence="6">
    <location>
        <begin position="656"/>
        <end position="678"/>
    </location>
</feature>
<dbReference type="InterPro" id="IPR050545">
    <property type="entry name" value="Mycobact_MmpL"/>
</dbReference>
<dbReference type="Pfam" id="PF03176">
    <property type="entry name" value="MMPL"/>
    <property type="match status" value="1"/>
</dbReference>
<feature type="transmembrane region" description="Helical" evidence="6">
    <location>
        <begin position="293"/>
        <end position="310"/>
    </location>
</feature>
<feature type="transmembrane region" description="Helical" evidence="6">
    <location>
        <begin position="266"/>
        <end position="287"/>
    </location>
</feature>
<dbReference type="OrthoDB" id="9176717at2"/>
<proteinExistence type="predicted"/>
<dbReference type="PANTHER" id="PTHR33406">
    <property type="entry name" value="MEMBRANE PROTEIN MJ1562-RELATED"/>
    <property type="match status" value="1"/>
</dbReference>
<accession>A0A418Y6D7</accession>
<feature type="transmembrane region" description="Helical" evidence="6">
    <location>
        <begin position="684"/>
        <end position="703"/>
    </location>
</feature>
<feature type="transmembrane region" description="Helical" evidence="6">
    <location>
        <begin position="240"/>
        <end position="259"/>
    </location>
</feature>
<dbReference type="GO" id="GO:0005886">
    <property type="term" value="C:plasma membrane"/>
    <property type="evidence" value="ECO:0007669"/>
    <property type="project" value="UniProtKB-SubCell"/>
</dbReference>
<feature type="transmembrane region" description="Helical" evidence="6">
    <location>
        <begin position="28"/>
        <end position="49"/>
    </location>
</feature>
<dbReference type="SUPFAM" id="SSF82866">
    <property type="entry name" value="Multidrug efflux transporter AcrB transmembrane domain"/>
    <property type="match status" value="2"/>
</dbReference>